<sequence>MDGPEPQLLLLLLFGALSASIITVDAQSDGCEVDLGGFLHSPFNDSSSLTCRPVWNNFILRYSQDPENVLTVVLSTVYTSGWVGMGFSSDGMMVGSSAMVGWINNVGKAHIKQYYLRGQSSSEVVVNEGQLKFAARKPVVALHSASIYLAFQLQFEAPVTQQEIIFAFGTATPRNFHLTKHEDKTSVSFDFSAGVSSASSTSSSSYPYQLKRNHGALNIFGWGVLLPIGAIIARYFRQHDPLWFYLHTIIQFAGFIIGLAGVVTGIALYDKLHADVLSHRALGIFVLVLGILQVLAFFLKPDKDSKIRRYWNWYHHWAGRLVLFLAAVNISVGIHVGSAGSVWKVCYGIDLAILLITVILLETMLWLRRSKKTTDAPAFQMHPT</sequence>
<keyword evidence="3 10" id="KW-0812">Transmembrane</keyword>
<protein>
    <recommendedName>
        <fullName evidence="8">Cytochrome b561 and DOMON domain-containing protein</fullName>
    </recommendedName>
</protein>
<keyword evidence="15" id="KW-1185">Reference proteome</keyword>
<evidence type="ECO:0000256" key="2">
    <source>
        <dbReference type="ARBA" id="ARBA00022448"/>
    </source>
</evidence>
<dbReference type="Pfam" id="PF03351">
    <property type="entry name" value="DOMON"/>
    <property type="match status" value="1"/>
</dbReference>
<comment type="cofactor">
    <cofactor evidence="8">
        <name>heme b</name>
        <dbReference type="ChEBI" id="CHEBI:60344"/>
    </cofactor>
    <text evidence="8">Binds 2 heme b groups non-covalently.</text>
</comment>
<gene>
    <name evidence="14" type="ORF">QJS10_CPB12g00848</name>
</gene>
<dbReference type="CDD" id="cd09631">
    <property type="entry name" value="DOMON_DOH"/>
    <property type="match status" value="1"/>
</dbReference>
<evidence type="ECO:0000313" key="14">
    <source>
        <dbReference type="EMBL" id="KAK1302047.1"/>
    </source>
</evidence>
<evidence type="ECO:0000256" key="4">
    <source>
        <dbReference type="ARBA" id="ARBA00022729"/>
    </source>
</evidence>
<dbReference type="CDD" id="cd08760">
    <property type="entry name" value="Cyt_b561_FRRS1_like"/>
    <property type="match status" value="1"/>
</dbReference>
<keyword evidence="7 8" id="KW-0472">Membrane</keyword>
<feature type="binding site" description="axial binding residue" evidence="9">
    <location>
        <position position="315"/>
    </location>
    <ligand>
        <name>heme b</name>
        <dbReference type="ChEBI" id="CHEBI:60344"/>
        <label>1</label>
    </ligand>
    <ligandPart>
        <name>Fe</name>
        <dbReference type="ChEBI" id="CHEBI:18248"/>
    </ligandPart>
</feature>
<feature type="domain" description="Cytochrome b561" evidence="13">
    <location>
        <begin position="178"/>
        <end position="370"/>
    </location>
</feature>
<dbReference type="GO" id="GO:0016020">
    <property type="term" value="C:membrane"/>
    <property type="evidence" value="ECO:0007669"/>
    <property type="project" value="UniProtKB-SubCell"/>
</dbReference>
<dbReference type="InterPro" id="IPR017214">
    <property type="entry name" value="UCP037471"/>
</dbReference>
<evidence type="ECO:0000259" key="13">
    <source>
        <dbReference type="PROSITE" id="PS50939"/>
    </source>
</evidence>
<comment type="caution">
    <text evidence="14">The sequence shown here is derived from an EMBL/GenBank/DDBJ whole genome shotgun (WGS) entry which is preliminary data.</text>
</comment>
<dbReference type="SMART" id="SM00665">
    <property type="entry name" value="B561"/>
    <property type="match status" value="1"/>
</dbReference>
<evidence type="ECO:0000256" key="8">
    <source>
        <dbReference type="PIRNR" id="PIRNR037471"/>
    </source>
</evidence>
<dbReference type="Gene3D" id="1.20.120.1770">
    <property type="match status" value="1"/>
</dbReference>
<evidence type="ECO:0000256" key="9">
    <source>
        <dbReference type="PIRSR" id="PIRSR037471-1"/>
    </source>
</evidence>
<feature type="transmembrane region" description="Helical" evidence="10">
    <location>
        <begin position="321"/>
        <end position="343"/>
    </location>
</feature>
<evidence type="ECO:0000256" key="11">
    <source>
        <dbReference type="SAM" id="SignalP"/>
    </source>
</evidence>
<dbReference type="GO" id="GO:0046872">
    <property type="term" value="F:metal ion binding"/>
    <property type="evidence" value="ECO:0007669"/>
    <property type="project" value="UniProtKB-KW"/>
</dbReference>
<evidence type="ECO:0000313" key="15">
    <source>
        <dbReference type="Proteomes" id="UP001180020"/>
    </source>
</evidence>
<dbReference type="SMART" id="SM00664">
    <property type="entry name" value="DoH"/>
    <property type="match status" value="1"/>
</dbReference>
<feature type="transmembrane region" description="Helical" evidence="10">
    <location>
        <begin position="349"/>
        <end position="367"/>
    </location>
</feature>
<feature type="signal peptide" evidence="11">
    <location>
        <begin position="1"/>
        <end position="26"/>
    </location>
</feature>
<evidence type="ECO:0000256" key="7">
    <source>
        <dbReference type="ARBA" id="ARBA00023136"/>
    </source>
</evidence>
<evidence type="ECO:0000256" key="10">
    <source>
        <dbReference type="SAM" id="Phobius"/>
    </source>
</evidence>
<dbReference type="PANTHER" id="PTHR23130">
    <property type="entry name" value="CYTOCHROME B561 AND DOMON DOMAIN-CONTAINING PROTEIN"/>
    <property type="match status" value="1"/>
</dbReference>
<evidence type="ECO:0000256" key="5">
    <source>
        <dbReference type="ARBA" id="ARBA00022982"/>
    </source>
</evidence>
<keyword evidence="6 10" id="KW-1133">Transmembrane helix</keyword>
<evidence type="ECO:0000256" key="3">
    <source>
        <dbReference type="ARBA" id="ARBA00022692"/>
    </source>
</evidence>
<feature type="binding site" description="axial binding residue" evidence="9">
    <location>
        <position position="279"/>
    </location>
    <ligand>
        <name>heme b</name>
        <dbReference type="ChEBI" id="CHEBI:60344"/>
        <label>1</label>
    </ligand>
    <ligandPart>
        <name>Fe</name>
        <dbReference type="ChEBI" id="CHEBI:18248"/>
    </ligandPart>
</feature>
<feature type="binding site" description="axial binding residue" evidence="9">
    <location>
        <position position="214"/>
    </location>
    <ligand>
        <name>heme b</name>
        <dbReference type="ChEBI" id="CHEBI:60344"/>
        <label>1</label>
    </ligand>
    <ligandPart>
        <name>Fe</name>
        <dbReference type="ChEBI" id="CHEBI:18248"/>
    </ligandPart>
</feature>
<comment type="subcellular location">
    <subcellularLocation>
        <location evidence="1">Membrane</location>
    </subcellularLocation>
</comment>
<dbReference type="PIRSF" id="PIRSF037471">
    <property type="entry name" value="UCP037471"/>
    <property type="match status" value="1"/>
</dbReference>
<dbReference type="InterPro" id="IPR045266">
    <property type="entry name" value="DOH_DOMON"/>
</dbReference>
<evidence type="ECO:0000256" key="6">
    <source>
        <dbReference type="ARBA" id="ARBA00022989"/>
    </source>
</evidence>
<dbReference type="PANTHER" id="PTHR23130:SF162">
    <property type="entry name" value="OS05G0237200 PROTEIN"/>
    <property type="match status" value="1"/>
</dbReference>
<dbReference type="EMBL" id="JAUJYO010000012">
    <property type="protein sequence ID" value="KAK1302047.1"/>
    <property type="molecule type" value="Genomic_DNA"/>
</dbReference>
<reference evidence="14" key="2">
    <citation type="submission" date="2023-06" db="EMBL/GenBank/DDBJ databases">
        <authorList>
            <person name="Ma L."/>
            <person name="Liu K.-W."/>
            <person name="Li Z."/>
            <person name="Hsiao Y.-Y."/>
            <person name="Qi Y."/>
            <person name="Fu T."/>
            <person name="Tang G."/>
            <person name="Zhang D."/>
            <person name="Sun W.-H."/>
            <person name="Liu D.-K."/>
            <person name="Li Y."/>
            <person name="Chen G.-Z."/>
            <person name="Liu X.-D."/>
            <person name="Liao X.-Y."/>
            <person name="Jiang Y.-T."/>
            <person name="Yu X."/>
            <person name="Hao Y."/>
            <person name="Huang J."/>
            <person name="Zhao X.-W."/>
            <person name="Ke S."/>
            <person name="Chen Y.-Y."/>
            <person name="Wu W.-L."/>
            <person name="Hsu J.-L."/>
            <person name="Lin Y.-F."/>
            <person name="Huang M.-D."/>
            <person name="Li C.-Y."/>
            <person name="Huang L."/>
            <person name="Wang Z.-W."/>
            <person name="Zhao X."/>
            <person name="Zhong W.-Y."/>
            <person name="Peng D.-H."/>
            <person name="Ahmad S."/>
            <person name="Lan S."/>
            <person name="Zhang J.-S."/>
            <person name="Tsai W.-C."/>
            <person name="Van De Peer Y."/>
            <person name="Liu Z.-J."/>
        </authorList>
    </citation>
    <scope>NUCLEOTIDE SEQUENCE</scope>
    <source>
        <strain evidence="14">CP</strain>
        <tissue evidence="14">Leaves</tissue>
    </source>
</reference>
<dbReference type="PROSITE" id="PS50939">
    <property type="entry name" value="CYTOCHROME_B561"/>
    <property type="match status" value="1"/>
</dbReference>
<proteinExistence type="predicted"/>
<name>A0AAV9DPZ4_ACOCL</name>
<feature type="transmembrane region" description="Helical" evidence="10">
    <location>
        <begin position="219"/>
        <end position="236"/>
    </location>
</feature>
<feature type="binding site" description="axial binding residue" evidence="9">
    <location>
        <position position="247"/>
    </location>
    <ligand>
        <name>heme b</name>
        <dbReference type="ChEBI" id="CHEBI:60344"/>
        <label>1</label>
    </ligand>
    <ligandPart>
        <name>Fe</name>
        <dbReference type="ChEBI" id="CHEBI:18248"/>
    </ligandPart>
</feature>
<keyword evidence="5 8" id="KW-0249">Electron transport</keyword>
<dbReference type="InterPro" id="IPR005018">
    <property type="entry name" value="DOMON_domain"/>
</dbReference>
<reference evidence="14" key="1">
    <citation type="journal article" date="2023" name="Nat. Commun.">
        <title>Diploid and tetraploid genomes of Acorus and the evolution of monocots.</title>
        <authorList>
            <person name="Ma L."/>
            <person name="Liu K.W."/>
            <person name="Li Z."/>
            <person name="Hsiao Y.Y."/>
            <person name="Qi Y."/>
            <person name="Fu T."/>
            <person name="Tang G.D."/>
            <person name="Zhang D."/>
            <person name="Sun W.H."/>
            <person name="Liu D.K."/>
            <person name="Li Y."/>
            <person name="Chen G.Z."/>
            <person name="Liu X.D."/>
            <person name="Liao X.Y."/>
            <person name="Jiang Y.T."/>
            <person name="Yu X."/>
            <person name="Hao Y."/>
            <person name="Huang J."/>
            <person name="Zhao X.W."/>
            <person name="Ke S."/>
            <person name="Chen Y.Y."/>
            <person name="Wu W.L."/>
            <person name="Hsu J.L."/>
            <person name="Lin Y.F."/>
            <person name="Huang M.D."/>
            <person name="Li C.Y."/>
            <person name="Huang L."/>
            <person name="Wang Z.W."/>
            <person name="Zhao X."/>
            <person name="Zhong W.Y."/>
            <person name="Peng D.H."/>
            <person name="Ahmad S."/>
            <person name="Lan S."/>
            <person name="Zhang J.S."/>
            <person name="Tsai W.C."/>
            <person name="Van de Peer Y."/>
            <person name="Liu Z.J."/>
        </authorList>
    </citation>
    <scope>NUCLEOTIDE SEQUENCE</scope>
    <source>
        <strain evidence="14">CP</strain>
    </source>
</reference>
<feature type="transmembrane region" description="Helical" evidence="10">
    <location>
        <begin position="243"/>
        <end position="269"/>
    </location>
</feature>
<evidence type="ECO:0000256" key="1">
    <source>
        <dbReference type="ARBA" id="ARBA00004370"/>
    </source>
</evidence>
<keyword evidence="9" id="KW-0408">Iron</keyword>
<dbReference type="Pfam" id="PF03188">
    <property type="entry name" value="Cytochrom_B561"/>
    <property type="match status" value="1"/>
</dbReference>
<evidence type="ECO:0000259" key="12">
    <source>
        <dbReference type="PROSITE" id="PS50836"/>
    </source>
</evidence>
<dbReference type="PROSITE" id="PS50836">
    <property type="entry name" value="DOMON"/>
    <property type="match status" value="1"/>
</dbReference>
<accession>A0AAV9DPZ4</accession>
<feature type="domain" description="DOMON" evidence="12">
    <location>
        <begin position="56"/>
        <end position="169"/>
    </location>
</feature>
<keyword evidence="4 11" id="KW-0732">Signal</keyword>
<dbReference type="Proteomes" id="UP001180020">
    <property type="component" value="Unassembled WGS sequence"/>
</dbReference>
<feature type="chain" id="PRO_5043720668" description="Cytochrome b561 and DOMON domain-containing protein" evidence="11">
    <location>
        <begin position="27"/>
        <end position="384"/>
    </location>
</feature>
<dbReference type="AlphaFoldDB" id="A0AAV9DPZ4"/>
<dbReference type="InterPro" id="IPR006593">
    <property type="entry name" value="Cyt_b561/ferric_Rdtase_TM"/>
</dbReference>
<organism evidence="14 15">
    <name type="scientific">Acorus calamus</name>
    <name type="common">Sweet flag</name>
    <dbReference type="NCBI Taxonomy" id="4465"/>
    <lineage>
        <taxon>Eukaryota</taxon>
        <taxon>Viridiplantae</taxon>
        <taxon>Streptophyta</taxon>
        <taxon>Embryophyta</taxon>
        <taxon>Tracheophyta</taxon>
        <taxon>Spermatophyta</taxon>
        <taxon>Magnoliopsida</taxon>
        <taxon>Liliopsida</taxon>
        <taxon>Acoraceae</taxon>
        <taxon>Acorus</taxon>
    </lineage>
</organism>
<keyword evidence="9" id="KW-0479">Metal-binding</keyword>
<keyword evidence="2 8" id="KW-0813">Transport</keyword>
<feature type="transmembrane region" description="Helical" evidence="10">
    <location>
        <begin position="281"/>
        <end position="300"/>
    </location>
</feature>